<dbReference type="InterPro" id="IPR029063">
    <property type="entry name" value="SAM-dependent_MTases_sf"/>
</dbReference>
<evidence type="ECO:0000313" key="3">
    <source>
        <dbReference type="EMBL" id="AUP78505.1"/>
    </source>
</evidence>
<dbReference type="InterPro" id="IPR013216">
    <property type="entry name" value="Methyltransf_11"/>
</dbReference>
<keyword evidence="4" id="KW-1185">Reference proteome</keyword>
<evidence type="ECO:0000313" key="4">
    <source>
        <dbReference type="Proteomes" id="UP000235826"/>
    </source>
</evidence>
<name>A0A2K9PN95_9FLAO</name>
<dbReference type="GO" id="GO:0003838">
    <property type="term" value="F:sterol 24-C-methyltransferase activity"/>
    <property type="evidence" value="ECO:0007669"/>
    <property type="project" value="TreeGrafter"/>
</dbReference>
<gene>
    <name evidence="3" type="ORF">C1H87_07185</name>
</gene>
<keyword evidence="1 3" id="KW-0808">Transferase</keyword>
<feature type="domain" description="Methyltransferase type 11" evidence="2">
    <location>
        <begin position="49"/>
        <end position="148"/>
    </location>
</feature>
<dbReference type="Proteomes" id="UP000235826">
    <property type="component" value="Chromosome"/>
</dbReference>
<dbReference type="PANTHER" id="PTHR44068">
    <property type="entry name" value="ZGC:194242"/>
    <property type="match status" value="1"/>
</dbReference>
<organism evidence="3 4">
    <name type="scientific">Flavivirga eckloniae</name>
    <dbReference type="NCBI Taxonomy" id="1803846"/>
    <lineage>
        <taxon>Bacteria</taxon>
        <taxon>Pseudomonadati</taxon>
        <taxon>Bacteroidota</taxon>
        <taxon>Flavobacteriia</taxon>
        <taxon>Flavobacteriales</taxon>
        <taxon>Flavobacteriaceae</taxon>
        <taxon>Flavivirga</taxon>
    </lineage>
</organism>
<dbReference type="GO" id="GO:0032259">
    <property type="term" value="P:methylation"/>
    <property type="evidence" value="ECO:0007669"/>
    <property type="project" value="UniProtKB-KW"/>
</dbReference>
<keyword evidence="3" id="KW-0489">Methyltransferase</keyword>
<dbReference type="InterPro" id="IPR050447">
    <property type="entry name" value="Erg6_SMT_methyltransf"/>
</dbReference>
<dbReference type="PANTHER" id="PTHR44068:SF1">
    <property type="entry name" value="HYPOTHETICAL LOC100005854"/>
    <property type="match status" value="1"/>
</dbReference>
<dbReference type="CDD" id="cd02440">
    <property type="entry name" value="AdoMet_MTases"/>
    <property type="match status" value="1"/>
</dbReference>
<sequence length="216" mass="24727">MDFEKVAKQLAHPVGSFGIEVALGMNHLNQFISKNTYDLLQLGDSDKVLEVGMGNGKFIKDILSYGDNISYTGIDISETMIVEAKKLNEKPIDSRRVDIIHASIEKMPFWEEQFNKVCTINTVYFWKAPLIALSEVYRILTEDGVFVLSFRPYIEGQSLDFSQYGFTEYKAEDIMALVNKTNFKIVDTINITEPPVVFNGQTHNLMSQYYILRKTR</sequence>
<evidence type="ECO:0000259" key="2">
    <source>
        <dbReference type="Pfam" id="PF08241"/>
    </source>
</evidence>
<reference evidence="3 4" key="1">
    <citation type="submission" date="2018-01" db="EMBL/GenBank/DDBJ databases">
        <title>Complete genome sequence of Flavivirga eckloniae ECD14 isolated from seaweed Ecklonia cava.</title>
        <authorList>
            <person name="Lee J.H."/>
            <person name="Baik K.S."/>
            <person name="Seong C.N."/>
        </authorList>
    </citation>
    <scope>NUCLEOTIDE SEQUENCE [LARGE SCALE GENOMIC DNA]</scope>
    <source>
        <strain evidence="3 4">ECD14</strain>
    </source>
</reference>
<dbReference type="Pfam" id="PF08241">
    <property type="entry name" value="Methyltransf_11"/>
    <property type="match status" value="1"/>
</dbReference>
<dbReference type="SUPFAM" id="SSF53335">
    <property type="entry name" value="S-adenosyl-L-methionine-dependent methyltransferases"/>
    <property type="match status" value="1"/>
</dbReference>
<protein>
    <submittedName>
        <fullName evidence="3">Class I SAM-dependent methyltransferase</fullName>
    </submittedName>
</protein>
<dbReference type="AlphaFoldDB" id="A0A2K9PN95"/>
<accession>A0A2K9PN95</accession>
<dbReference type="EMBL" id="CP025791">
    <property type="protein sequence ID" value="AUP78505.1"/>
    <property type="molecule type" value="Genomic_DNA"/>
</dbReference>
<dbReference type="Gene3D" id="3.40.50.150">
    <property type="entry name" value="Vaccinia Virus protein VP39"/>
    <property type="match status" value="1"/>
</dbReference>
<proteinExistence type="predicted"/>
<evidence type="ECO:0000256" key="1">
    <source>
        <dbReference type="ARBA" id="ARBA00022679"/>
    </source>
</evidence>
<dbReference type="GO" id="GO:0016126">
    <property type="term" value="P:sterol biosynthetic process"/>
    <property type="evidence" value="ECO:0007669"/>
    <property type="project" value="TreeGrafter"/>
</dbReference>
<dbReference type="KEGG" id="fek:C1H87_07185"/>